<dbReference type="Gene3D" id="2.60.120.650">
    <property type="entry name" value="Cupin"/>
    <property type="match status" value="1"/>
</dbReference>
<protein>
    <recommendedName>
        <fullName evidence="1">JmjC domain-containing protein</fullName>
    </recommendedName>
</protein>
<evidence type="ECO:0000313" key="2">
    <source>
        <dbReference type="EMBL" id="USP74507.1"/>
    </source>
</evidence>
<dbReference type="VEuPathDB" id="FungiDB:yc1106_01781"/>
<dbReference type="Proteomes" id="UP001056012">
    <property type="component" value="Chromosome 1"/>
</dbReference>
<dbReference type="PANTHER" id="PTHR12461">
    <property type="entry name" value="HYPOXIA-INDUCIBLE FACTOR 1 ALPHA INHIBITOR-RELATED"/>
    <property type="match status" value="1"/>
</dbReference>
<evidence type="ECO:0000313" key="3">
    <source>
        <dbReference type="Proteomes" id="UP001056012"/>
    </source>
</evidence>
<dbReference type="AlphaFoldDB" id="A0A9Q8Z2F4"/>
<sequence length="309" mass="34278">MFRLLRPVYSTKPFVRSCSSVSRRFGAVEALEYIDEASGFSTPAFDANKPAVFRSAFAGYPARERWFNSSNEPSGYPQELNMAYLEKHGDAMVTLEVTRPFIGRPENEAFDRIEAPFSLLLAHVSAAGEQDLRLYLAQHSLEDLPAELNKDLPTPVAFLSHLKARGDIYASSLWMGSPPTRTPLHRDPNPNLFVQLAGKKKFRIMRPELGRSVFERVSRRIRGAAGDANMRGAEMMQGKEMEGLEAAVWGEDKSLLDGQEGWETTLTSGDALYVPLGWWHAVRGVGKGANASVGSLPNYQCHTLTVTAR</sequence>
<organism evidence="2 3">
    <name type="scientific">Curvularia clavata</name>
    <dbReference type="NCBI Taxonomy" id="95742"/>
    <lineage>
        <taxon>Eukaryota</taxon>
        <taxon>Fungi</taxon>
        <taxon>Dikarya</taxon>
        <taxon>Ascomycota</taxon>
        <taxon>Pezizomycotina</taxon>
        <taxon>Dothideomycetes</taxon>
        <taxon>Pleosporomycetidae</taxon>
        <taxon>Pleosporales</taxon>
        <taxon>Pleosporineae</taxon>
        <taxon>Pleosporaceae</taxon>
        <taxon>Curvularia</taxon>
    </lineage>
</organism>
<keyword evidence="3" id="KW-1185">Reference proteome</keyword>
<dbReference type="Pfam" id="PF13621">
    <property type="entry name" value="Cupin_8"/>
    <property type="match status" value="1"/>
</dbReference>
<proteinExistence type="predicted"/>
<dbReference type="InterPro" id="IPR003347">
    <property type="entry name" value="JmjC_dom"/>
</dbReference>
<name>A0A9Q8Z2F4_CURCL</name>
<gene>
    <name evidence="2" type="ORF">yc1106_01781</name>
</gene>
<evidence type="ECO:0000259" key="1">
    <source>
        <dbReference type="PROSITE" id="PS51184"/>
    </source>
</evidence>
<accession>A0A9Q8Z2F4</accession>
<dbReference type="PANTHER" id="PTHR12461:SF105">
    <property type="entry name" value="HYPOXIA-INDUCIBLE FACTOR 1-ALPHA INHIBITOR"/>
    <property type="match status" value="1"/>
</dbReference>
<dbReference type="OrthoDB" id="263283at2759"/>
<dbReference type="SMART" id="SM00558">
    <property type="entry name" value="JmjC"/>
    <property type="match status" value="1"/>
</dbReference>
<dbReference type="PROSITE" id="PS51184">
    <property type="entry name" value="JMJC"/>
    <property type="match status" value="1"/>
</dbReference>
<feature type="domain" description="JmjC" evidence="1">
    <location>
        <begin position="133"/>
        <end position="309"/>
    </location>
</feature>
<reference evidence="2" key="1">
    <citation type="submission" date="2021-12" db="EMBL/GenBank/DDBJ databases">
        <title>Curvularia clavata genome.</title>
        <authorList>
            <person name="Cao Y."/>
        </authorList>
    </citation>
    <scope>NUCLEOTIDE SEQUENCE</scope>
    <source>
        <strain evidence="2">Yc1106</strain>
    </source>
</reference>
<dbReference type="EMBL" id="CP089274">
    <property type="protein sequence ID" value="USP74507.1"/>
    <property type="molecule type" value="Genomic_DNA"/>
</dbReference>
<dbReference type="SUPFAM" id="SSF51197">
    <property type="entry name" value="Clavaminate synthase-like"/>
    <property type="match status" value="1"/>
</dbReference>
<dbReference type="InterPro" id="IPR041667">
    <property type="entry name" value="Cupin_8"/>
</dbReference>